<dbReference type="SUPFAM" id="SSF51735">
    <property type="entry name" value="NAD(P)-binding Rossmann-fold domains"/>
    <property type="match status" value="1"/>
</dbReference>
<dbReference type="GO" id="GO:0005737">
    <property type="term" value="C:cytoplasm"/>
    <property type="evidence" value="ECO:0007669"/>
    <property type="project" value="TreeGrafter"/>
</dbReference>
<evidence type="ECO:0000313" key="2">
    <source>
        <dbReference type="EMBL" id="KAF4414814.1"/>
    </source>
</evidence>
<dbReference type="InterPro" id="IPR001509">
    <property type="entry name" value="Epimerase_deHydtase"/>
</dbReference>
<sequence length="326" mass="35510">MPHNILLTGASGYLGGDLLAELVTTDLPEHGKLFALVRSSEQAGAVKQLGAEPLTLDIRDEDAVREAVLSHEITTVFFLIDAVSSASQKLFIKALGELKKKTGTDVHFLHTTGAKMFSSHSGAPIDRNLSDDDPELFAVQKAQRASLARFQQRYFVDGNGRGFGNPISIQTVAIVQAAKALRRVYRTDAGDPIWPVAHIADNTSLYVQILRTILTGQDPGHGKHGYYLASSGSVPWNDIYHAFAKVLAQRGVIDDATVQDADDEILQKMADALKCPKDFVAPQLGGVCTFVAEHGRKIGWKPTYKAEDILMAADEEVNRILQHLKA</sequence>
<feature type="domain" description="NAD-dependent epimerase/dehydratase" evidence="1">
    <location>
        <begin position="5"/>
        <end position="79"/>
    </location>
</feature>
<organism evidence="2 3">
    <name type="scientific">Fusarium acutatum</name>
    <dbReference type="NCBI Taxonomy" id="78861"/>
    <lineage>
        <taxon>Eukaryota</taxon>
        <taxon>Fungi</taxon>
        <taxon>Dikarya</taxon>
        <taxon>Ascomycota</taxon>
        <taxon>Pezizomycotina</taxon>
        <taxon>Sordariomycetes</taxon>
        <taxon>Hypocreomycetidae</taxon>
        <taxon>Hypocreales</taxon>
        <taxon>Nectriaceae</taxon>
        <taxon>Fusarium</taxon>
        <taxon>Fusarium fujikuroi species complex</taxon>
    </lineage>
</organism>
<comment type="caution">
    <text evidence="2">The sequence shown here is derived from an EMBL/GenBank/DDBJ whole genome shotgun (WGS) entry which is preliminary data.</text>
</comment>
<dbReference type="InterPro" id="IPR036291">
    <property type="entry name" value="NAD(P)-bd_dom_sf"/>
</dbReference>
<evidence type="ECO:0000259" key="1">
    <source>
        <dbReference type="Pfam" id="PF01370"/>
    </source>
</evidence>
<reference evidence="2 3" key="1">
    <citation type="submission" date="2020-01" db="EMBL/GenBank/DDBJ databases">
        <title>Identification and distribution of gene clusters putatively required for synthesis of sphingolipid metabolism inhibitors in phylogenetically diverse species of the filamentous fungus Fusarium.</title>
        <authorList>
            <person name="Kim H.-S."/>
            <person name="Busman M."/>
            <person name="Brown D.W."/>
            <person name="Divon H."/>
            <person name="Uhlig S."/>
            <person name="Proctor R.H."/>
        </authorList>
    </citation>
    <scope>NUCLEOTIDE SEQUENCE [LARGE SCALE GENOMIC DNA]</scope>
    <source>
        <strain evidence="2 3">NRRL 13308</strain>
    </source>
</reference>
<accession>A0A8H4J868</accession>
<dbReference type="Gene3D" id="3.40.50.720">
    <property type="entry name" value="NAD(P)-binding Rossmann-like Domain"/>
    <property type="match status" value="1"/>
</dbReference>
<protein>
    <submittedName>
        <fullName evidence="2">Nad dependent epimerase dehydratase family</fullName>
    </submittedName>
</protein>
<dbReference type="Proteomes" id="UP000536711">
    <property type="component" value="Unassembled WGS sequence"/>
</dbReference>
<gene>
    <name evidence="2" type="ORF">FACUT_13947</name>
</gene>
<keyword evidence="3" id="KW-1185">Reference proteome</keyword>
<dbReference type="EMBL" id="JAADJF010000696">
    <property type="protein sequence ID" value="KAF4414814.1"/>
    <property type="molecule type" value="Genomic_DNA"/>
</dbReference>
<proteinExistence type="predicted"/>
<dbReference type="PANTHER" id="PTHR48079">
    <property type="entry name" value="PROTEIN YEEZ"/>
    <property type="match status" value="1"/>
</dbReference>
<name>A0A8H4J868_9HYPO</name>
<dbReference type="Pfam" id="PF01370">
    <property type="entry name" value="Epimerase"/>
    <property type="match status" value="1"/>
</dbReference>
<dbReference type="OrthoDB" id="10262413at2759"/>
<evidence type="ECO:0000313" key="3">
    <source>
        <dbReference type="Proteomes" id="UP000536711"/>
    </source>
</evidence>
<dbReference type="PANTHER" id="PTHR48079:SF6">
    <property type="entry name" value="NAD(P)-BINDING DOMAIN-CONTAINING PROTEIN-RELATED"/>
    <property type="match status" value="1"/>
</dbReference>
<dbReference type="GO" id="GO:0004029">
    <property type="term" value="F:aldehyde dehydrogenase (NAD+) activity"/>
    <property type="evidence" value="ECO:0007669"/>
    <property type="project" value="TreeGrafter"/>
</dbReference>
<dbReference type="InterPro" id="IPR051783">
    <property type="entry name" value="NAD(P)-dependent_oxidoreduct"/>
</dbReference>
<dbReference type="AlphaFoldDB" id="A0A8H4J868"/>